<feature type="non-terminal residue" evidence="1">
    <location>
        <position position="1"/>
    </location>
</feature>
<evidence type="ECO:0000313" key="1">
    <source>
        <dbReference type="EMBL" id="KAG0254580.1"/>
    </source>
</evidence>
<organism evidence="1 2">
    <name type="scientific">Mortierella polycephala</name>
    <dbReference type="NCBI Taxonomy" id="41804"/>
    <lineage>
        <taxon>Eukaryota</taxon>
        <taxon>Fungi</taxon>
        <taxon>Fungi incertae sedis</taxon>
        <taxon>Mucoromycota</taxon>
        <taxon>Mortierellomycotina</taxon>
        <taxon>Mortierellomycetes</taxon>
        <taxon>Mortierellales</taxon>
        <taxon>Mortierellaceae</taxon>
        <taxon>Mortierella</taxon>
    </lineage>
</organism>
<dbReference type="Proteomes" id="UP000726737">
    <property type="component" value="Unassembled WGS sequence"/>
</dbReference>
<evidence type="ECO:0000313" key="2">
    <source>
        <dbReference type="Proteomes" id="UP000726737"/>
    </source>
</evidence>
<name>A0A9P6PWM2_9FUNG</name>
<dbReference type="EMBL" id="JAAAJA010000395">
    <property type="protein sequence ID" value="KAG0254580.1"/>
    <property type="molecule type" value="Genomic_DNA"/>
</dbReference>
<dbReference type="AlphaFoldDB" id="A0A9P6PWM2"/>
<comment type="caution">
    <text evidence="1">The sequence shown here is derived from an EMBL/GenBank/DDBJ whole genome shotgun (WGS) entry which is preliminary data.</text>
</comment>
<dbReference type="OrthoDB" id="2430203at2759"/>
<sequence>HIALVQVELPPITFYREEQWNYEAHFGLDTPGLAQQLQPAPDDMALSEFNHHVRRLTNLETVRDRTAPLPHGEKLAELMRQVMALYEPSFRTQPGLDLSNKRHRQGF</sequence>
<accession>A0A9P6PWM2</accession>
<reference evidence="1" key="1">
    <citation type="journal article" date="2020" name="Fungal Divers.">
        <title>Resolving the Mortierellaceae phylogeny through synthesis of multi-gene phylogenetics and phylogenomics.</title>
        <authorList>
            <person name="Vandepol N."/>
            <person name="Liber J."/>
            <person name="Desiro A."/>
            <person name="Na H."/>
            <person name="Kennedy M."/>
            <person name="Barry K."/>
            <person name="Grigoriev I.V."/>
            <person name="Miller A.N."/>
            <person name="O'Donnell K."/>
            <person name="Stajich J.E."/>
            <person name="Bonito G."/>
        </authorList>
    </citation>
    <scope>NUCLEOTIDE SEQUENCE</scope>
    <source>
        <strain evidence="1">KOD948</strain>
    </source>
</reference>
<proteinExistence type="predicted"/>
<protein>
    <submittedName>
        <fullName evidence="1">Uncharacterized protein</fullName>
    </submittedName>
</protein>
<keyword evidence="2" id="KW-1185">Reference proteome</keyword>
<gene>
    <name evidence="1" type="ORF">BG011_005656</name>
</gene>